<feature type="region of interest" description="Disordered" evidence="2">
    <location>
        <begin position="367"/>
        <end position="386"/>
    </location>
</feature>
<dbReference type="InterPro" id="IPR016024">
    <property type="entry name" value="ARM-type_fold"/>
</dbReference>
<keyword evidence="4" id="KW-1185">Reference proteome</keyword>
<evidence type="ECO:0000256" key="2">
    <source>
        <dbReference type="SAM" id="MobiDB-lite"/>
    </source>
</evidence>
<dbReference type="AlphaFoldDB" id="A0A9J7ISC0"/>
<dbReference type="Gene3D" id="1.25.10.10">
    <property type="entry name" value="Leucine-rich Repeat Variant"/>
    <property type="match status" value="1"/>
</dbReference>
<dbReference type="GO" id="GO:0006606">
    <property type="term" value="P:protein import into nucleus"/>
    <property type="evidence" value="ECO:0007669"/>
    <property type="project" value="TreeGrafter"/>
</dbReference>
<dbReference type="InterPro" id="IPR052616">
    <property type="entry name" value="SYO1-like"/>
</dbReference>
<dbReference type="InterPro" id="IPR000225">
    <property type="entry name" value="Armadillo"/>
</dbReference>
<dbReference type="GO" id="GO:0051082">
    <property type="term" value="F:unfolded protein binding"/>
    <property type="evidence" value="ECO:0007669"/>
    <property type="project" value="TreeGrafter"/>
</dbReference>
<dbReference type="Pfam" id="PF00514">
    <property type="entry name" value="Arm"/>
    <property type="match status" value="1"/>
</dbReference>
<dbReference type="PANTHER" id="PTHR13347">
    <property type="entry name" value="HEAT REPEAT-CONTAINING PROTEIN 3"/>
    <property type="match status" value="1"/>
</dbReference>
<feature type="compositionally biased region" description="Basic residues" evidence="2">
    <location>
        <begin position="1"/>
        <end position="14"/>
    </location>
</feature>
<evidence type="ECO:0000256" key="1">
    <source>
        <dbReference type="ARBA" id="ARBA00049983"/>
    </source>
</evidence>
<dbReference type="PANTHER" id="PTHR13347:SF1">
    <property type="entry name" value="HEAT REPEAT-CONTAINING PROTEIN 3"/>
    <property type="match status" value="1"/>
</dbReference>
<dbReference type="InterPro" id="IPR057990">
    <property type="entry name" value="TPR_SYO1"/>
</dbReference>
<feature type="domain" description="SYO1-like TPR repeats" evidence="3">
    <location>
        <begin position="399"/>
        <end position="662"/>
    </location>
</feature>
<comment type="similarity">
    <text evidence="1">Belongs to the nuclear import and ribosome assembly adapter family.</text>
</comment>
<dbReference type="InterPro" id="IPR011989">
    <property type="entry name" value="ARM-like"/>
</dbReference>
<dbReference type="GeneID" id="111352976"/>
<sequence length="666" mass="73421">MGKIRKSKPPRAKRSLAADNSDEEEQLPVDNKENAIQTILDQLQGADIEEKYCGLQTFAMLIENPENIPQIINRGLVKVAAPLLLDPASSVRNAAAGALRNLSTVAMETCDAMMEQDVMTPVTCYFHEHAESWVPDPNSKTKDEDSDTFIQCVNLLLNLCESSDLAVKYLGQSRILDILPRYLDLGTFSSEIVTAVLQCLFVVVEDNPAAMNKIKSNAEKQLETLLGLEGTDPSVLLVKTLAAGVIINTCGGNITTLPVDVIRRIMTILANTLSVDHRLICSQLSSNVPLSDGSGKVEAPKGKAAQQLDSQIQSVTQMLTAQQSSIEIIANICSCEGKDILIQFIFAYNTRYGVGLMHINIYPADGDDQGNDSSESDEADEELCENGDEGVLAEDKLPPEMMEAFISLEVFDKVWARTQLPAQNVMLILKEYDGSQLIYKRLLSLQTRALLCINNLLSTLPIENLGGVNGVYKIWVDTGKLAFKQDPENENLAESATAVMRAALDKIKFRDSGNSNDCNLFSDLALSDIELMLTGIKECQVPEIRSNLIRMVGILALLLVNNLNDVTSNVICTITEFILEQAHKENEVWVLAEAIDTLVDVYSEDETDVLAAKVKLTDKLAILAPILKNKARQQKRLPKEYKVLVSTATSNLPRFIKYKKDRISRL</sequence>
<dbReference type="GO" id="GO:0042273">
    <property type="term" value="P:ribosomal large subunit biogenesis"/>
    <property type="evidence" value="ECO:0007669"/>
    <property type="project" value="TreeGrafter"/>
</dbReference>
<accession>A0A9J7ISC0</accession>
<dbReference type="Proteomes" id="UP000301870">
    <property type="component" value="Chromosome 16"/>
</dbReference>
<dbReference type="CDD" id="cd13394">
    <property type="entry name" value="Syo1_like"/>
    <property type="match status" value="1"/>
</dbReference>
<evidence type="ECO:0000259" key="3">
    <source>
        <dbReference type="Pfam" id="PF25567"/>
    </source>
</evidence>
<reference evidence="5" key="1">
    <citation type="submission" date="2025-08" db="UniProtKB">
        <authorList>
            <consortium name="RefSeq"/>
        </authorList>
    </citation>
    <scope>IDENTIFICATION</scope>
    <source>
        <strain evidence="5">Ishihara</strain>
        <tissue evidence="5">Whole body</tissue>
    </source>
</reference>
<gene>
    <name evidence="5" type="primary">LOC111352976</name>
</gene>
<dbReference type="OrthoDB" id="288703at2759"/>
<dbReference type="Pfam" id="PF25567">
    <property type="entry name" value="TPR_SYO1"/>
    <property type="match status" value="1"/>
</dbReference>
<proteinExistence type="inferred from homology"/>
<evidence type="ECO:0000313" key="5">
    <source>
        <dbReference type="RefSeq" id="XP_022821495.1"/>
    </source>
</evidence>
<organism evidence="4 5">
    <name type="scientific">Spodoptera litura</name>
    <name type="common">Asian cotton leafworm</name>
    <dbReference type="NCBI Taxonomy" id="69820"/>
    <lineage>
        <taxon>Eukaryota</taxon>
        <taxon>Metazoa</taxon>
        <taxon>Ecdysozoa</taxon>
        <taxon>Arthropoda</taxon>
        <taxon>Hexapoda</taxon>
        <taxon>Insecta</taxon>
        <taxon>Pterygota</taxon>
        <taxon>Neoptera</taxon>
        <taxon>Endopterygota</taxon>
        <taxon>Lepidoptera</taxon>
        <taxon>Glossata</taxon>
        <taxon>Ditrysia</taxon>
        <taxon>Noctuoidea</taxon>
        <taxon>Noctuidae</taxon>
        <taxon>Amphipyrinae</taxon>
        <taxon>Spodoptera</taxon>
    </lineage>
</organism>
<name>A0A9J7ISC0_SPOLT</name>
<feature type="region of interest" description="Disordered" evidence="2">
    <location>
        <begin position="1"/>
        <end position="29"/>
    </location>
</feature>
<dbReference type="SUPFAM" id="SSF48371">
    <property type="entry name" value="ARM repeat"/>
    <property type="match status" value="1"/>
</dbReference>
<dbReference type="SMART" id="SM00185">
    <property type="entry name" value="ARM"/>
    <property type="match status" value="2"/>
</dbReference>
<dbReference type="KEGG" id="sliu:111352976"/>
<protein>
    <submittedName>
        <fullName evidence="5">HEAT repeat-containing protein 3 isoform X1</fullName>
    </submittedName>
</protein>
<evidence type="ECO:0000313" key="4">
    <source>
        <dbReference type="Proteomes" id="UP000301870"/>
    </source>
</evidence>
<dbReference type="RefSeq" id="XP_022821495.1">
    <property type="nucleotide sequence ID" value="XM_022965727.1"/>
</dbReference>